<dbReference type="RefSeq" id="WP_249309934.1">
    <property type="nucleotide sequence ID" value="NZ_JACRSZ010000022.1"/>
</dbReference>
<name>A0ABR7NDK3_9FIRM</name>
<gene>
    <name evidence="2" type="ORF">H8716_15580</name>
</gene>
<comment type="caution">
    <text evidence="2">The sequence shown here is derived from an EMBL/GenBank/DDBJ whole genome shotgun (WGS) entry which is preliminary data.</text>
</comment>
<dbReference type="Pfam" id="PF13443">
    <property type="entry name" value="HTH_26"/>
    <property type="match status" value="1"/>
</dbReference>
<dbReference type="Proteomes" id="UP000657421">
    <property type="component" value="Unassembled WGS sequence"/>
</dbReference>
<dbReference type="SUPFAM" id="SSF47413">
    <property type="entry name" value="lambda repressor-like DNA-binding domains"/>
    <property type="match status" value="1"/>
</dbReference>
<evidence type="ECO:0000313" key="2">
    <source>
        <dbReference type="EMBL" id="MBC8574473.1"/>
    </source>
</evidence>
<organism evidence="2 3">
    <name type="scientific">Jingyaoa shaoxingensis</name>
    <dbReference type="NCBI Taxonomy" id="2763671"/>
    <lineage>
        <taxon>Bacteria</taxon>
        <taxon>Bacillati</taxon>
        <taxon>Bacillota</taxon>
        <taxon>Clostridia</taxon>
        <taxon>Lachnospirales</taxon>
        <taxon>Lachnospiraceae</taxon>
        <taxon>Jingyaoa</taxon>
    </lineage>
</organism>
<reference evidence="2 3" key="1">
    <citation type="submission" date="2020-08" db="EMBL/GenBank/DDBJ databases">
        <title>Genome public.</title>
        <authorList>
            <person name="Liu C."/>
            <person name="Sun Q."/>
        </authorList>
    </citation>
    <scope>NUCLEOTIDE SEQUENCE [LARGE SCALE GENOMIC DNA]</scope>
    <source>
        <strain evidence="2 3">NSJ-46</strain>
    </source>
</reference>
<sequence length="104" mass="12126">MLGNYKKLLTNDINQHIIAIYQQSKQERRKKARKMIVKETTERVGKYLEDNRINLSELSKISGITYSQLYNSVGNKKRVRKLRADEFLSICKALGISTEIFCDK</sequence>
<keyword evidence="3" id="KW-1185">Reference proteome</keyword>
<protein>
    <submittedName>
        <fullName evidence="2">Helix-turn-helix domain-containing protein</fullName>
    </submittedName>
</protein>
<proteinExistence type="predicted"/>
<feature type="domain" description="HTH cro/C1-type" evidence="1">
    <location>
        <begin position="46"/>
        <end position="97"/>
    </location>
</feature>
<accession>A0ABR7NDK3</accession>
<evidence type="ECO:0000259" key="1">
    <source>
        <dbReference type="Pfam" id="PF13443"/>
    </source>
</evidence>
<dbReference type="Gene3D" id="1.10.260.40">
    <property type="entry name" value="lambda repressor-like DNA-binding domains"/>
    <property type="match status" value="1"/>
</dbReference>
<dbReference type="InterPro" id="IPR001387">
    <property type="entry name" value="Cro/C1-type_HTH"/>
</dbReference>
<evidence type="ECO:0000313" key="3">
    <source>
        <dbReference type="Proteomes" id="UP000657421"/>
    </source>
</evidence>
<dbReference type="EMBL" id="JACRSZ010000022">
    <property type="protein sequence ID" value="MBC8574473.1"/>
    <property type="molecule type" value="Genomic_DNA"/>
</dbReference>
<dbReference type="InterPro" id="IPR010982">
    <property type="entry name" value="Lambda_DNA-bd_dom_sf"/>
</dbReference>